<protein>
    <submittedName>
        <fullName evidence="2">Lysophospholipase L1-like esterase</fullName>
    </submittedName>
</protein>
<proteinExistence type="predicted"/>
<dbReference type="PANTHER" id="PTHR30383:SF27">
    <property type="entry name" value="SPORE GERMINATION LIPASE LIPC"/>
    <property type="match status" value="1"/>
</dbReference>
<dbReference type="Gene3D" id="3.40.50.1110">
    <property type="entry name" value="SGNH hydrolase"/>
    <property type="match status" value="1"/>
</dbReference>
<sequence>MKPPIRYLAIGDSLTVGVGGSIFSTGFIGPYATVTTDTLRIPVQTHLLAKSGRTSGELYSALKTLPTQWLTTCSLVTITAGSNDMLRAARTYMITKDEKVLKEALSQIIHQLKKMITFLYSFQPTHPPLIRIANLYNPWPHDNVFNTWVVACNSALLSLETPRIAVADVYAQFEGNIPHYLSFDDLHPNDAGYRAMAYAFYKEGYEGLKTQ</sequence>
<dbReference type="InterPro" id="IPR036514">
    <property type="entry name" value="SGNH_hydro_sf"/>
</dbReference>
<reference evidence="2 3" key="1">
    <citation type="submission" date="2019-03" db="EMBL/GenBank/DDBJ databases">
        <title>Genomic Encyclopedia of Type Strains, Phase IV (KMG-IV): sequencing the most valuable type-strain genomes for metagenomic binning, comparative biology and taxonomic classification.</title>
        <authorList>
            <person name="Goeker M."/>
        </authorList>
    </citation>
    <scope>NUCLEOTIDE SEQUENCE [LARGE SCALE GENOMIC DNA]</scope>
    <source>
        <strain evidence="2 3">DSM 28697</strain>
    </source>
</reference>
<accession>A0A4R6UHZ2</accession>
<dbReference type="Pfam" id="PF13472">
    <property type="entry name" value="Lipase_GDSL_2"/>
    <property type="match status" value="1"/>
</dbReference>
<dbReference type="SUPFAM" id="SSF52266">
    <property type="entry name" value="SGNH hydrolase"/>
    <property type="match status" value="1"/>
</dbReference>
<feature type="domain" description="SGNH hydrolase-type esterase" evidence="1">
    <location>
        <begin position="9"/>
        <end position="195"/>
    </location>
</feature>
<dbReference type="GO" id="GO:0004622">
    <property type="term" value="F:phosphatidylcholine lysophospholipase activity"/>
    <property type="evidence" value="ECO:0007669"/>
    <property type="project" value="TreeGrafter"/>
</dbReference>
<dbReference type="PANTHER" id="PTHR30383">
    <property type="entry name" value="THIOESTERASE 1/PROTEASE 1/LYSOPHOSPHOLIPASE L1"/>
    <property type="match status" value="1"/>
</dbReference>
<dbReference type="EMBL" id="SNYJ01000001">
    <property type="protein sequence ID" value="TDQ42784.1"/>
    <property type="molecule type" value="Genomic_DNA"/>
</dbReference>
<evidence type="ECO:0000259" key="1">
    <source>
        <dbReference type="Pfam" id="PF13472"/>
    </source>
</evidence>
<dbReference type="InterPro" id="IPR013830">
    <property type="entry name" value="SGNH_hydro"/>
</dbReference>
<keyword evidence="3" id="KW-1185">Reference proteome</keyword>
<organism evidence="2 3">
    <name type="scientific">Aureibacillus halotolerans</name>
    <dbReference type="NCBI Taxonomy" id="1508390"/>
    <lineage>
        <taxon>Bacteria</taxon>
        <taxon>Bacillati</taxon>
        <taxon>Bacillota</taxon>
        <taxon>Bacilli</taxon>
        <taxon>Bacillales</taxon>
        <taxon>Bacillaceae</taxon>
        <taxon>Aureibacillus</taxon>
    </lineage>
</organism>
<dbReference type="InterPro" id="IPR051532">
    <property type="entry name" value="Ester_Hydrolysis_Enzymes"/>
</dbReference>
<name>A0A4R6UHZ2_9BACI</name>
<dbReference type="Proteomes" id="UP000295632">
    <property type="component" value="Unassembled WGS sequence"/>
</dbReference>
<gene>
    <name evidence="2" type="ORF">EV213_101213</name>
</gene>
<evidence type="ECO:0000313" key="2">
    <source>
        <dbReference type="EMBL" id="TDQ42784.1"/>
    </source>
</evidence>
<comment type="caution">
    <text evidence="2">The sequence shown here is derived from an EMBL/GenBank/DDBJ whole genome shotgun (WGS) entry which is preliminary data.</text>
</comment>
<evidence type="ECO:0000313" key="3">
    <source>
        <dbReference type="Proteomes" id="UP000295632"/>
    </source>
</evidence>
<dbReference type="AlphaFoldDB" id="A0A4R6UHZ2"/>